<dbReference type="Pfam" id="PF00942">
    <property type="entry name" value="CBM_3"/>
    <property type="match status" value="1"/>
</dbReference>
<feature type="domain" description="CBM3" evidence="2">
    <location>
        <begin position="437"/>
        <end position="586"/>
    </location>
</feature>
<dbReference type="InterPro" id="IPR012334">
    <property type="entry name" value="Pectin_lyas_fold"/>
</dbReference>
<feature type="chain" id="PRO_5046682961" evidence="1">
    <location>
        <begin position="22"/>
        <end position="681"/>
    </location>
</feature>
<dbReference type="Gene3D" id="2.60.40.710">
    <property type="entry name" value="Endoglucanase-like"/>
    <property type="match status" value="1"/>
</dbReference>
<dbReference type="InterPro" id="IPR001956">
    <property type="entry name" value="CBM3"/>
</dbReference>
<dbReference type="Pfam" id="PF18962">
    <property type="entry name" value="Por_Secre_tail"/>
    <property type="match status" value="1"/>
</dbReference>
<keyword evidence="4" id="KW-1185">Reference proteome</keyword>
<dbReference type="SMART" id="SM01067">
    <property type="entry name" value="CBM_3"/>
    <property type="match status" value="1"/>
</dbReference>
<keyword evidence="1" id="KW-0732">Signal</keyword>
<dbReference type="RefSeq" id="WP_262310202.1">
    <property type="nucleotide sequence ID" value="NZ_CP106679.1"/>
</dbReference>
<name>A0ABY6CQG8_9BACT</name>
<evidence type="ECO:0000313" key="3">
    <source>
        <dbReference type="EMBL" id="UXP32767.1"/>
    </source>
</evidence>
<dbReference type="Gene3D" id="2.160.20.10">
    <property type="entry name" value="Single-stranded right-handed beta-helix, Pectin lyase-like"/>
    <property type="match status" value="1"/>
</dbReference>
<organism evidence="3 4">
    <name type="scientific">Reichenbachiella agarivorans</name>
    <dbReference type="NCBI Taxonomy" id="2979464"/>
    <lineage>
        <taxon>Bacteria</taxon>
        <taxon>Pseudomonadati</taxon>
        <taxon>Bacteroidota</taxon>
        <taxon>Cytophagia</taxon>
        <taxon>Cytophagales</taxon>
        <taxon>Reichenbachiellaceae</taxon>
        <taxon>Reichenbachiella</taxon>
    </lineage>
</organism>
<feature type="signal peptide" evidence="1">
    <location>
        <begin position="1"/>
        <end position="21"/>
    </location>
</feature>
<dbReference type="InterPro" id="IPR011050">
    <property type="entry name" value="Pectin_lyase_fold/virulence"/>
</dbReference>
<dbReference type="NCBIfam" id="TIGR04183">
    <property type="entry name" value="Por_Secre_tail"/>
    <property type="match status" value="1"/>
</dbReference>
<dbReference type="SMART" id="SM00089">
    <property type="entry name" value="PKD"/>
    <property type="match status" value="1"/>
</dbReference>
<dbReference type="InterPro" id="IPR026444">
    <property type="entry name" value="Secre_tail"/>
</dbReference>
<dbReference type="SUPFAM" id="SSF49384">
    <property type="entry name" value="Carbohydrate-binding domain"/>
    <property type="match status" value="1"/>
</dbReference>
<dbReference type="PROSITE" id="PS51172">
    <property type="entry name" value="CBM3"/>
    <property type="match status" value="1"/>
</dbReference>
<dbReference type="Gene3D" id="2.60.40.10">
    <property type="entry name" value="Immunoglobulins"/>
    <property type="match status" value="1"/>
</dbReference>
<sequence>MMKTRLLYLGIGLFLSLSSQATTYNCNTVQQILDALAAVSAGDEIVIASGTYTSSASINAAYYYSGANGTASNPITIRGASSSNRPHLKGTSISSRTVLRIEGDYWIVKDLEISTGQKGLVFDNSNYSKAIHCSIHTFGNEAVHVRDGSDYVTIDDCSIYDTGNVSPGFGEGVYIGTDKGSWSSYDPSVDHTTVKNCTIGPDIRAEAFDIKEGTSETIVEYNTVHGQGISGDNYADSFIDLKGTRTYVRYNTFNQNNEPIITKGIAVTDRSVDLSGYDHVVHNNTFNMDGSTGNVLEAYSGTSNVYAFDNNRNPSGDLYNNRVTESCPTWYGFCNGGGSNSLPTVSITSPSNGATFTAGANVVITATASDSDGSIAKVEFYNGSTKLSEDSSSPYSYTWSNVAAGSYNLSVKAIDNDNASKTAAVSITVNTSGGGGSSSDLSVAYECGDTNPNDNSIKPYVQIVNDGSSSVAYNTLKMRYWFTMEGSATPKFYCDYAALGKSYIAGSFVNTSGSNYYLEVSFASGAGSLSANDDSGNIKLRITKSDWSNHNETNDYSFDPSYTSYADFDKITLYQNGNLIWGDEPSGAARSRSAEIYADELLLSETLIYPNPTQDLLTIRPDQKYAGGQMKIMSLTGQEVYSEILPIDTDLRVDTQNLSRGFYLVVLSKDAHQHKLRILKQ</sequence>
<dbReference type="InterPro" id="IPR022409">
    <property type="entry name" value="PKD/Chitinase_dom"/>
</dbReference>
<protein>
    <submittedName>
        <fullName evidence="3">Ig-like domain-containing protein</fullName>
    </submittedName>
</protein>
<evidence type="ECO:0000256" key="1">
    <source>
        <dbReference type="SAM" id="SignalP"/>
    </source>
</evidence>
<gene>
    <name evidence="3" type="ORF">N6H18_02170</name>
</gene>
<accession>A0ABY6CQG8</accession>
<dbReference type="Pfam" id="PF17957">
    <property type="entry name" value="Big_7"/>
    <property type="match status" value="1"/>
</dbReference>
<proteinExistence type="predicted"/>
<reference evidence="3" key="1">
    <citation type="submission" date="2022-09" db="EMBL/GenBank/DDBJ databases">
        <title>Comparative genomics and taxonomic characterization of three novel marine species of genus Reichenbachiella exhibiting antioxidant and polysaccharide degradation activities.</title>
        <authorList>
            <person name="Muhammad N."/>
            <person name="Lee Y.-J."/>
            <person name="Ko J."/>
            <person name="Kim S.-G."/>
        </authorList>
    </citation>
    <scope>NUCLEOTIDE SEQUENCE</scope>
    <source>
        <strain evidence="3">BKB1-1</strain>
    </source>
</reference>
<dbReference type="EMBL" id="CP106679">
    <property type="protein sequence ID" value="UXP32767.1"/>
    <property type="molecule type" value="Genomic_DNA"/>
</dbReference>
<dbReference type="InterPro" id="IPR036966">
    <property type="entry name" value="CBM3_sf"/>
</dbReference>
<dbReference type="InterPro" id="IPR013783">
    <property type="entry name" value="Ig-like_fold"/>
</dbReference>
<dbReference type="SUPFAM" id="SSF51126">
    <property type="entry name" value="Pectin lyase-like"/>
    <property type="match status" value="1"/>
</dbReference>
<evidence type="ECO:0000259" key="2">
    <source>
        <dbReference type="PROSITE" id="PS51172"/>
    </source>
</evidence>
<dbReference type="InterPro" id="IPR008965">
    <property type="entry name" value="CBM2/CBM3_carb-bd_dom_sf"/>
</dbReference>
<evidence type="ECO:0000313" key="4">
    <source>
        <dbReference type="Proteomes" id="UP001065174"/>
    </source>
</evidence>
<dbReference type="Proteomes" id="UP001065174">
    <property type="component" value="Chromosome"/>
</dbReference>